<comment type="caution">
    <text evidence="6">The sequence shown here is derived from an EMBL/GenBank/DDBJ whole genome shotgun (WGS) entry which is preliminary data.</text>
</comment>
<dbReference type="InterPro" id="IPR036987">
    <property type="entry name" value="SRA-YDG_sf"/>
</dbReference>
<evidence type="ECO:0000313" key="7">
    <source>
        <dbReference type="Proteomes" id="UP000824890"/>
    </source>
</evidence>
<evidence type="ECO:0000256" key="1">
    <source>
        <dbReference type="ARBA" id="ARBA00004584"/>
    </source>
</evidence>
<feature type="compositionally biased region" description="Basic residues" evidence="4">
    <location>
        <begin position="141"/>
        <end position="151"/>
    </location>
</feature>
<dbReference type="Gene3D" id="2.30.280.10">
    <property type="entry name" value="SRA-YDG"/>
    <property type="match status" value="1"/>
</dbReference>
<keyword evidence="7" id="KW-1185">Reference proteome</keyword>
<keyword evidence="2 3" id="KW-0539">Nucleus</keyword>
<dbReference type="EMBL" id="JAGKQM010000006">
    <property type="protein sequence ID" value="KAH0924137.1"/>
    <property type="molecule type" value="Genomic_DNA"/>
</dbReference>
<dbReference type="SMART" id="SM00466">
    <property type="entry name" value="SRA"/>
    <property type="match status" value="1"/>
</dbReference>
<name>A0ABQ8D456_BRANA</name>
<dbReference type="InterPro" id="IPR015947">
    <property type="entry name" value="PUA-like_sf"/>
</dbReference>
<sequence>MYDISCSPSPKQILLREEEDHHHRKIIEMRSLSDKKKRVSAVRDFPYGCGTRSVQNQRSVNGREVVQAAHEPSGVAYHHRPACPVNEADSLDEIMKKAGFNVPARSVVDRGRSVSSYSKSCGSKVKPLSSEEASRLIASQSRRRQLSHSHSHSSTMEKQRSSPENGNATALRAKSQRLGINPVTRQNQITKALTPREKVQKVLRIFKLVFKALNKDKPGRHYEARAILMNHEMHVNDKKMIGRVPGIEIGDKFQYKSELNLIGLHFYIRGGIDYITRKGGLKLATSIISSEGNGYTDRFNSDVMIYSGQGGNLTSKDQTVVKDQKLETGNLALANSVEAKNPVRVIRGVKDSRGKCYVYDGLYLVQEYWREKGRGGSVVFRFKLCRVPGQDSTNLRYH</sequence>
<evidence type="ECO:0000256" key="3">
    <source>
        <dbReference type="PROSITE-ProRule" id="PRU00358"/>
    </source>
</evidence>
<proteinExistence type="predicted"/>
<evidence type="ECO:0000256" key="4">
    <source>
        <dbReference type="SAM" id="MobiDB-lite"/>
    </source>
</evidence>
<protein>
    <recommendedName>
        <fullName evidence="5">YDG domain-containing protein</fullName>
    </recommendedName>
</protein>
<dbReference type="SUPFAM" id="SSF88697">
    <property type="entry name" value="PUA domain-like"/>
    <property type="match status" value="1"/>
</dbReference>
<dbReference type="PANTHER" id="PTHR45660:SF45">
    <property type="entry name" value="YDG DOMAIN-CONTAINING PROTEIN"/>
    <property type="match status" value="1"/>
</dbReference>
<feature type="domain" description="YDG" evidence="5">
    <location>
        <begin position="242"/>
        <end position="386"/>
    </location>
</feature>
<feature type="region of interest" description="Disordered" evidence="4">
    <location>
        <begin position="108"/>
        <end position="179"/>
    </location>
</feature>
<gene>
    <name evidence="6" type="ORF">HID58_024155</name>
</gene>
<comment type="subcellular location">
    <subcellularLocation>
        <location evidence="1">Chromosome</location>
        <location evidence="1">Centromere</location>
    </subcellularLocation>
    <subcellularLocation>
        <location evidence="3">Nucleus</location>
    </subcellularLocation>
</comment>
<accession>A0ABQ8D456</accession>
<evidence type="ECO:0000256" key="2">
    <source>
        <dbReference type="ARBA" id="ARBA00023242"/>
    </source>
</evidence>
<dbReference type="Pfam" id="PF02182">
    <property type="entry name" value="SAD_SRA"/>
    <property type="match status" value="1"/>
</dbReference>
<evidence type="ECO:0000313" key="6">
    <source>
        <dbReference type="EMBL" id="KAH0924137.1"/>
    </source>
</evidence>
<organism evidence="6 7">
    <name type="scientific">Brassica napus</name>
    <name type="common">Rape</name>
    <dbReference type="NCBI Taxonomy" id="3708"/>
    <lineage>
        <taxon>Eukaryota</taxon>
        <taxon>Viridiplantae</taxon>
        <taxon>Streptophyta</taxon>
        <taxon>Embryophyta</taxon>
        <taxon>Tracheophyta</taxon>
        <taxon>Spermatophyta</taxon>
        <taxon>Magnoliopsida</taxon>
        <taxon>eudicotyledons</taxon>
        <taxon>Gunneridae</taxon>
        <taxon>Pentapetalae</taxon>
        <taxon>rosids</taxon>
        <taxon>malvids</taxon>
        <taxon>Brassicales</taxon>
        <taxon>Brassicaceae</taxon>
        <taxon>Brassiceae</taxon>
        <taxon>Brassica</taxon>
    </lineage>
</organism>
<dbReference type="InterPro" id="IPR003105">
    <property type="entry name" value="SRA_YDG"/>
</dbReference>
<dbReference type="PROSITE" id="PS51015">
    <property type="entry name" value="YDG"/>
    <property type="match status" value="1"/>
</dbReference>
<dbReference type="Proteomes" id="UP000824890">
    <property type="component" value="Unassembled WGS sequence"/>
</dbReference>
<reference evidence="6 7" key="1">
    <citation type="submission" date="2021-05" db="EMBL/GenBank/DDBJ databases">
        <title>Genome Assembly of Synthetic Allotetraploid Brassica napus Reveals Homoeologous Exchanges between Subgenomes.</title>
        <authorList>
            <person name="Davis J.T."/>
        </authorList>
    </citation>
    <scope>NUCLEOTIDE SEQUENCE [LARGE SCALE GENOMIC DNA]</scope>
    <source>
        <strain evidence="7">cv. Da-Ae</strain>
        <tissue evidence="6">Seedling</tissue>
    </source>
</reference>
<dbReference type="PANTHER" id="PTHR45660">
    <property type="entry name" value="HISTONE-LYSINE N-METHYLTRANSFERASE SETMAR"/>
    <property type="match status" value="1"/>
</dbReference>
<dbReference type="InterPro" id="IPR051357">
    <property type="entry name" value="H3K9_HMTase_SUVAR3-9"/>
</dbReference>
<feature type="compositionally biased region" description="Low complexity" evidence="4">
    <location>
        <begin position="113"/>
        <end position="125"/>
    </location>
</feature>
<evidence type="ECO:0000259" key="5">
    <source>
        <dbReference type="PROSITE" id="PS51015"/>
    </source>
</evidence>